<protein>
    <submittedName>
        <fullName evidence="2">Uncharacterized protein</fullName>
    </submittedName>
</protein>
<comment type="caution">
    <text evidence="2">The sequence shown here is derived from an EMBL/GenBank/DDBJ whole genome shotgun (WGS) entry which is preliminary data.</text>
</comment>
<dbReference type="AlphaFoldDB" id="A0AAN9KJL3"/>
<proteinExistence type="predicted"/>
<reference evidence="2 3" key="1">
    <citation type="submission" date="2024-01" db="EMBL/GenBank/DDBJ databases">
        <title>The genomes of 5 underutilized Papilionoideae crops provide insights into root nodulation and disease resistance.</title>
        <authorList>
            <person name="Yuan L."/>
        </authorList>
    </citation>
    <scope>NUCLEOTIDE SEQUENCE [LARGE SCALE GENOMIC DNA]</scope>
    <source>
        <strain evidence="2">LY-2023</strain>
        <tissue evidence="2">Leaf</tissue>
    </source>
</reference>
<evidence type="ECO:0000313" key="2">
    <source>
        <dbReference type="EMBL" id="KAK7318825.1"/>
    </source>
</evidence>
<dbReference type="Proteomes" id="UP001359559">
    <property type="component" value="Unassembled WGS sequence"/>
</dbReference>
<accession>A0AAN9KJL3</accession>
<gene>
    <name evidence="2" type="ORF">RJT34_03532</name>
</gene>
<feature type="chain" id="PRO_5042856218" evidence="1">
    <location>
        <begin position="20"/>
        <end position="101"/>
    </location>
</feature>
<keyword evidence="1" id="KW-0732">Signal</keyword>
<evidence type="ECO:0000256" key="1">
    <source>
        <dbReference type="SAM" id="SignalP"/>
    </source>
</evidence>
<dbReference type="EMBL" id="JAYKXN010000001">
    <property type="protein sequence ID" value="KAK7318825.1"/>
    <property type="molecule type" value="Genomic_DNA"/>
</dbReference>
<organism evidence="2 3">
    <name type="scientific">Clitoria ternatea</name>
    <name type="common">Butterfly pea</name>
    <dbReference type="NCBI Taxonomy" id="43366"/>
    <lineage>
        <taxon>Eukaryota</taxon>
        <taxon>Viridiplantae</taxon>
        <taxon>Streptophyta</taxon>
        <taxon>Embryophyta</taxon>
        <taxon>Tracheophyta</taxon>
        <taxon>Spermatophyta</taxon>
        <taxon>Magnoliopsida</taxon>
        <taxon>eudicotyledons</taxon>
        <taxon>Gunneridae</taxon>
        <taxon>Pentapetalae</taxon>
        <taxon>rosids</taxon>
        <taxon>fabids</taxon>
        <taxon>Fabales</taxon>
        <taxon>Fabaceae</taxon>
        <taxon>Papilionoideae</taxon>
        <taxon>50 kb inversion clade</taxon>
        <taxon>NPAAA clade</taxon>
        <taxon>indigoferoid/millettioid clade</taxon>
        <taxon>Phaseoleae</taxon>
        <taxon>Clitoria</taxon>
    </lineage>
</organism>
<feature type="signal peptide" evidence="1">
    <location>
        <begin position="1"/>
        <end position="19"/>
    </location>
</feature>
<keyword evidence="3" id="KW-1185">Reference proteome</keyword>
<name>A0AAN9KJL3_CLITE</name>
<sequence>MVMSLFIFISQIIENCVECFPDETEDVTEIVELVKNTLPQLEPKEITKDAEETATLKDEKGPMSMSTFSNECGFLTIVLEWKEPSKNSTLGLLLISRFDYQ</sequence>
<evidence type="ECO:0000313" key="3">
    <source>
        <dbReference type="Proteomes" id="UP001359559"/>
    </source>
</evidence>